<evidence type="ECO:0000313" key="2">
    <source>
        <dbReference type="Proteomes" id="UP000199470"/>
    </source>
</evidence>
<dbReference type="Proteomes" id="UP000199470">
    <property type="component" value="Unassembled WGS sequence"/>
</dbReference>
<accession>A0A1I4SNS0</accession>
<reference evidence="1 2" key="1">
    <citation type="submission" date="2016-10" db="EMBL/GenBank/DDBJ databases">
        <authorList>
            <person name="de Groot N.N."/>
        </authorList>
    </citation>
    <scope>NUCLEOTIDE SEQUENCE [LARGE SCALE GENOMIC DNA]</scope>
    <source>
        <strain evidence="1 2">ATCC 43154</strain>
    </source>
</reference>
<protein>
    <recommendedName>
        <fullName evidence="3">DUF2946 domain-containing protein</fullName>
    </recommendedName>
</protein>
<dbReference type="RefSeq" id="WP_093390283.1">
    <property type="nucleotide sequence ID" value="NZ_FOTW01000027.1"/>
</dbReference>
<proteinExistence type="predicted"/>
<dbReference type="EMBL" id="FOTW01000027">
    <property type="protein sequence ID" value="SFM66059.1"/>
    <property type="molecule type" value="Genomic_DNA"/>
</dbReference>
<name>A0A1I4SNS0_9BURK</name>
<sequence length="115" mass="12206">MNVRRTIAYALLSLLLLVSQQMGISHGLTHWAGARGGSEQAQVLERTESASKSLALDHSCNQCLAFAQIASALDTPFHSFPAARVDATAVVSTPALSLCQRTVCVFQARAPPVLS</sequence>
<gene>
    <name evidence="1" type="ORF">SAMN02982985_04851</name>
</gene>
<evidence type="ECO:0008006" key="3">
    <source>
        <dbReference type="Google" id="ProtNLM"/>
    </source>
</evidence>
<dbReference type="AlphaFoldDB" id="A0A1I4SNS0"/>
<dbReference type="STRING" id="758825.SAMN02982985_04851"/>
<keyword evidence="2" id="KW-1185">Reference proteome</keyword>
<dbReference type="OrthoDB" id="9154883at2"/>
<organism evidence="1 2">
    <name type="scientific">Rugamonas rubra</name>
    <dbReference type="NCBI Taxonomy" id="758825"/>
    <lineage>
        <taxon>Bacteria</taxon>
        <taxon>Pseudomonadati</taxon>
        <taxon>Pseudomonadota</taxon>
        <taxon>Betaproteobacteria</taxon>
        <taxon>Burkholderiales</taxon>
        <taxon>Oxalobacteraceae</taxon>
        <taxon>Telluria group</taxon>
        <taxon>Rugamonas</taxon>
    </lineage>
</organism>
<evidence type="ECO:0000313" key="1">
    <source>
        <dbReference type="EMBL" id="SFM66059.1"/>
    </source>
</evidence>